<sequence length="60" mass="7428">MFIVILLLQEKKFKMMAKHFGNVYLTVKDIDGHMQNFIKNLWIRMNHYKEYYIIIYICLI</sequence>
<accession>A0A6C0IUU1</accession>
<protein>
    <submittedName>
        <fullName evidence="1">Uncharacterized protein</fullName>
    </submittedName>
</protein>
<organism evidence="1">
    <name type="scientific">viral metagenome</name>
    <dbReference type="NCBI Taxonomy" id="1070528"/>
    <lineage>
        <taxon>unclassified sequences</taxon>
        <taxon>metagenomes</taxon>
        <taxon>organismal metagenomes</taxon>
    </lineage>
</organism>
<evidence type="ECO:0000313" key="1">
    <source>
        <dbReference type="EMBL" id="QHT96439.1"/>
    </source>
</evidence>
<reference evidence="1" key="1">
    <citation type="journal article" date="2020" name="Nature">
        <title>Giant virus diversity and host interactions through global metagenomics.</title>
        <authorList>
            <person name="Schulz F."/>
            <person name="Roux S."/>
            <person name="Paez-Espino D."/>
            <person name="Jungbluth S."/>
            <person name="Walsh D.A."/>
            <person name="Denef V.J."/>
            <person name="McMahon K.D."/>
            <person name="Konstantinidis K.T."/>
            <person name="Eloe-Fadrosh E.A."/>
            <person name="Kyrpides N.C."/>
            <person name="Woyke T."/>
        </authorList>
    </citation>
    <scope>NUCLEOTIDE SEQUENCE</scope>
    <source>
        <strain evidence="1">GVMAG-M-3300024302-11</strain>
    </source>
</reference>
<dbReference type="AlphaFoldDB" id="A0A6C0IUU1"/>
<name>A0A6C0IUU1_9ZZZZ</name>
<dbReference type="EMBL" id="MN740257">
    <property type="protein sequence ID" value="QHT96439.1"/>
    <property type="molecule type" value="Genomic_DNA"/>
</dbReference>
<proteinExistence type="predicted"/>